<keyword evidence="3" id="KW-0560">Oxidoreductase</keyword>
<name>A0A1F6CSE1_9BACT</name>
<proteinExistence type="inferred from homology"/>
<evidence type="ECO:0000313" key="8">
    <source>
        <dbReference type="EMBL" id="OGG52045.1"/>
    </source>
</evidence>
<organism evidence="8 9">
    <name type="scientific">Candidatus Kaiserbacteria bacterium RIFCSPHIGHO2_01_FULL_54_36b</name>
    <dbReference type="NCBI Taxonomy" id="1798483"/>
    <lineage>
        <taxon>Bacteria</taxon>
        <taxon>Candidatus Kaiseribacteriota</taxon>
    </lineage>
</organism>
<dbReference type="PIRSF" id="PIRSF000097">
    <property type="entry name" value="AKR"/>
    <property type="match status" value="1"/>
</dbReference>
<reference evidence="8 9" key="1">
    <citation type="journal article" date="2016" name="Nat. Commun.">
        <title>Thousands of microbial genomes shed light on interconnected biogeochemical processes in an aquifer system.</title>
        <authorList>
            <person name="Anantharaman K."/>
            <person name="Brown C.T."/>
            <person name="Hug L.A."/>
            <person name="Sharon I."/>
            <person name="Castelle C.J."/>
            <person name="Probst A.J."/>
            <person name="Thomas B.C."/>
            <person name="Singh A."/>
            <person name="Wilkins M.J."/>
            <person name="Karaoz U."/>
            <person name="Brodie E.L."/>
            <person name="Williams K.H."/>
            <person name="Hubbard S.S."/>
            <person name="Banfield J.F."/>
        </authorList>
    </citation>
    <scope>NUCLEOTIDE SEQUENCE [LARGE SCALE GENOMIC DNA]</scope>
</reference>
<evidence type="ECO:0000259" key="7">
    <source>
        <dbReference type="Pfam" id="PF00248"/>
    </source>
</evidence>
<evidence type="ECO:0000256" key="4">
    <source>
        <dbReference type="PIRSR" id="PIRSR000097-1"/>
    </source>
</evidence>
<gene>
    <name evidence="8" type="ORF">A2704_06130</name>
</gene>
<evidence type="ECO:0000256" key="6">
    <source>
        <dbReference type="PIRSR" id="PIRSR000097-3"/>
    </source>
</evidence>
<dbReference type="Gene3D" id="3.20.20.100">
    <property type="entry name" value="NADP-dependent oxidoreductase domain"/>
    <property type="match status" value="1"/>
</dbReference>
<dbReference type="PANTHER" id="PTHR11732">
    <property type="entry name" value="ALDO/KETO REDUCTASE"/>
    <property type="match status" value="1"/>
</dbReference>
<evidence type="ECO:0000256" key="2">
    <source>
        <dbReference type="ARBA" id="ARBA00022857"/>
    </source>
</evidence>
<feature type="binding site" evidence="5">
    <location>
        <position position="114"/>
    </location>
    <ligand>
        <name>substrate</name>
    </ligand>
</feature>
<keyword evidence="2" id="KW-0521">NADP</keyword>
<evidence type="ECO:0000313" key="9">
    <source>
        <dbReference type="Proteomes" id="UP000176445"/>
    </source>
</evidence>
<dbReference type="InterPro" id="IPR018170">
    <property type="entry name" value="Aldo/ket_reductase_CS"/>
</dbReference>
<dbReference type="InterPro" id="IPR023210">
    <property type="entry name" value="NADP_OxRdtase_dom"/>
</dbReference>
<dbReference type="AlphaFoldDB" id="A0A1F6CSE1"/>
<dbReference type="PROSITE" id="PS00063">
    <property type="entry name" value="ALDOKETO_REDUCTASE_3"/>
    <property type="match status" value="1"/>
</dbReference>
<feature type="domain" description="NADP-dependent oxidoreductase" evidence="7">
    <location>
        <begin position="19"/>
        <end position="287"/>
    </location>
</feature>
<evidence type="ECO:0000256" key="3">
    <source>
        <dbReference type="ARBA" id="ARBA00023002"/>
    </source>
</evidence>
<dbReference type="FunFam" id="3.20.20.100:FF:000006">
    <property type="entry name" value="Aldo-keto reductase family 1 member A1"/>
    <property type="match status" value="1"/>
</dbReference>
<evidence type="ECO:0000256" key="1">
    <source>
        <dbReference type="ARBA" id="ARBA00007905"/>
    </source>
</evidence>
<comment type="similarity">
    <text evidence="1">Belongs to the aldo/keto reductase family.</text>
</comment>
<sequence length="307" mass="33958">MAQPHHLVLNTGASMPLVGLGTWKSAPNEAGQAVEYALEQATYRHIDCAAAYGNEKEIGASLAGVFKRGKVRREDVFITSKLWNTAHAGDAVRPACEETLTDLGLDYLDLYLVHWGMATSDGHWALDKNGVLALEPVSYRETWEAMEGLVEAGLVKAIGVANLSVAQLIDLLSYANIKPAVNQIELHPHLQQSRLVEFCQYRGIGVTAYSPLGRPGYAEMTDKLVEDEIITGIARAHGKTPAQVLLRWGIQRNTVVIPKSIHPDRIKENIDVFDFELSEAEMRVIAGLERGLRLVDPYEWGKIPYFD</sequence>
<protein>
    <recommendedName>
        <fullName evidence="7">NADP-dependent oxidoreductase domain-containing protein</fullName>
    </recommendedName>
</protein>
<dbReference type="SUPFAM" id="SSF51430">
    <property type="entry name" value="NAD(P)-linked oxidoreductase"/>
    <property type="match status" value="1"/>
</dbReference>
<accession>A0A1F6CSE1</accession>
<dbReference type="EMBL" id="MFKW01000005">
    <property type="protein sequence ID" value="OGG52045.1"/>
    <property type="molecule type" value="Genomic_DNA"/>
</dbReference>
<dbReference type="PRINTS" id="PR00069">
    <property type="entry name" value="ALDKETRDTASE"/>
</dbReference>
<feature type="active site" description="Proton donor" evidence="4">
    <location>
        <position position="52"/>
    </location>
</feature>
<dbReference type="InterPro" id="IPR036812">
    <property type="entry name" value="NAD(P)_OxRdtase_dom_sf"/>
</dbReference>
<dbReference type="GO" id="GO:0016491">
    <property type="term" value="F:oxidoreductase activity"/>
    <property type="evidence" value="ECO:0007669"/>
    <property type="project" value="UniProtKB-KW"/>
</dbReference>
<evidence type="ECO:0000256" key="5">
    <source>
        <dbReference type="PIRSR" id="PIRSR000097-2"/>
    </source>
</evidence>
<feature type="site" description="Lowers pKa of active site Tyr" evidence="6">
    <location>
        <position position="81"/>
    </location>
</feature>
<comment type="caution">
    <text evidence="8">The sequence shown here is derived from an EMBL/GenBank/DDBJ whole genome shotgun (WGS) entry which is preliminary data.</text>
</comment>
<dbReference type="Proteomes" id="UP000176445">
    <property type="component" value="Unassembled WGS sequence"/>
</dbReference>
<dbReference type="Pfam" id="PF00248">
    <property type="entry name" value="Aldo_ket_red"/>
    <property type="match status" value="1"/>
</dbReference>
<dbReference type="InterPro" id="IPR020471">
    <property type="entry name" value="AKR"/>
</dbReference>